<dbReference type="GO" id="GO:0030139">
    <property type="term" value="C:endocytic vesicle"/>
    <property type="evidence" value="ECO:0007669"/>
    <property type="project" value="TreeGrafter"/>
</dbReference>
<dbReference type="Proteomes" id="UP000494040">
    <property type="component" value="Unassembled WGS sequence"/>
</dbReference>
<dbReference type="GO" id="GO:0031267">
    <property type="term" value="F:small GTPase binding"/>
    <property type="evidence" value="ECO:0007669"/>
    <property type="project" value="TreeGrafter"/>
</dbReference>
<dbReference type="RefSeq" id="XP_014262542.1">
    <property type="nucleotide sequence ID" value="XM_014407056.2"/>
</dbReference>
<feature type="domain" description="VPS9" evidence="2">
    <location>
        <begin position="337"/>
        <end position="469"/>
    </location>
</feature>
<evidence type="ECO:0000313" key="4">
    <source>
        <dbReference type="Proteomes" id="UP000494040"/>
    </source>
</evidence>
<keyword evidence="4" id="KW-1185">Reference proteome</keyword>
<dbReference type="Pfam" id="PF02204">
    <property type="entry name" value="VPS9"/>
    <property type="match status" value="1"/>
</dbReference>
<feature type="compositionally biased region" description="Basic and acidic residues" evidence="1">
    <location>
        <begin position="80"/>
        <end position="89"/>
    </location>
</feature>
<reference evidence="3" key="1">
    <citation type="submission" date="2022-01" db="UniProtKB">
        <authorList>
            <consortium name="EnsemblMetazoa"/>
        </authorList>
    </citation>
    <scope>IDENTIFICATION</scope>
</reference>
<dbReference type="GO" id="GO:0005085">
    <property type="term" value="F:guanyl-nucleotide exchange factor activity"/>
    <property type="evidence" value="ECO:0007669"/>
    <property type="project" value="InterPro"/>
</dbReference>
<dbReference type="GO" id="GO:0016192">
    <property type="term" value="P:vesicle-mediated transport"/>
    <property type="evidence" value="ECO:0007669"/>
    <property type="project" value="InterPro"/>
</dbReference>
<evidence type="ECO:0000259" key="2">
    <source>
        <dbReference type="PROSITE" id="PS51205"/>
    </source>
</evidence>
<dbReference type="AlphaFoldDB" id="A0A8I6TLL4"/>
<evidence type="ECO:0000256" key="1">
    <source>
        <dbReference type="SAM" id="MobiDB-lite"/>
    </source>
</evidence>
<sequence length="469" mass="53660">MIDPMTRKEIVQNLHSAIDCEMTDQDDKAYQFYVESLLLVVQSLKQDTSVCNLTIKDKCNLIEFAKQSVGRVCKLLQKEESEPERDVNRSHPSAPILPEVEDNIDTPPPNLKPFSQSDLEEQKLMAQYHRRYNLASSTVEKQNLELELARELVEKAAITRNRLMQATAWAMETAHLKFCIDEKLKEGRLTDSDFKMQRLFAISLQFNHGSSWITQMAFELFLYPYNTKIVRNVLENVLTDNSHPVKATMNKMQQKVEHMIDLAKRNSIAEGKDIMKSFDSIIEAIKTDLNIILEVVKALFEPLNTDKNISLTSEVIFHVYFSQLKQEIISLLRLGLKEVESKLNDRIKENILRKDSDISPAFELSETCKEAITKLHYITTLHNPYDMLSCTVHIFRILANSDFDKKHCTSMGADELLPRLCQVVLMSGLPSICAEAAFMEYFMPVEKALGEEGYAVTMLQSAIVHLTNS</sequence>
<dbReference type="GO" id="GO:0005829">
    <property type="term" value="C:cytosol"/>
    <property type="evidence" value="ECO:0007669"/>
    <property type="project" value="TreeGrafter"/>
</dbReference>
<dbReference type="InterPro" id="IPR003123">
    <property type="entry name" value="VPS9"/>
</dbReference>
<proteinExistence type="predicted"/>
<dbReference type="OMA" id="CLKPAMP"/>
<dbReference type="GeneID" id="106674390"/>
<dbReference type="KEGG" id="clec:106674390"/>
<dbReference type="PANTHER" id="PTHR23101">
    <property type="entry name" value="RAB GDP/GTP EXCHANGE FACTOR"/>
    <property type="match status" value="1"/>
</dbReference>
<name>A0A8I6TLL4_CIMLE</name>
<dbReference type="Gene3D" id="1.20.1050.80">
    <property type="entry name" value="VPS9 domain"/>
    <property type="match status" value="1"/>
</dbReference>
<accession>A0A8I6TLL4</accession>
<dbReference type="InterPro" id="IPR045046">
    <property type="entry name" value="Vps9-like"/>
</dbReference>
<dbReference type="EnsemblMetazoa" id="XM_014407056.2">
    <property type="protein sequence ID" value="XP_014262542.1"/>
    <property type="gene ID" value="LOC106674390"/>
</dbReference>
<dbReference type="SUPFAM" id="SSF109993">
    <property type="entry name" value="VPS9 domain"/>
    <property type="match status" value="1"/>
</dbReference>
<feature type="region of interest" description="Disordered" evidence="1">
    <location>
        <begin position="80"/>
        <end position="110"/>
    </location>
</feature>
<dbReference type="PROSITE" id="PS51205">
    <property type="entry name" value="VPS9"/>
    <property type="match status" value="1"/>
</dbReference>
<protein>
    <recommendedName>
        <fullName evidence="2">VPS9 domain-containing protein</fullName>
    </recommendedName>
</protein>
<organism evidence="3 4">
    <name type="scientific">Cimex lectularius</name>
    <name type="common">Bed bug</name>
    <name type="synonym">Acanthia lectularia</name>
    <dbReference type="NCBI Taxonomy" id="79782"/>
    <lineage>
        <taxon>Eukaryota</taxon>
        <taxon>Metazoa</taxon>
        <taxon>Ecdysozoa</taxon>
        <taxon>Arthropoda</taxon>
        <taxon>Hexapoda</taxon>
        <taxon>Insecta</taxon>
        <taxon>Pterygota</taxon>
        <taxon>Neoptera</taxon>
        <taxon>Paraneoptera</taxon>
        <taxon>Hemiptera</taxon>
        <taxon>Heteroptera</taxon>
        <taxon>Panheteroptera</taxon>
        <taxon>Cimicomorpha</taxon>
        <taxon>Cimicidae</taxon>
        <taxon>Cimex</taxon>
    </lineage>
</organism>
<evidence type="ECO:0000313" key="3">
    <source>
        <dbReference type="EnsemblMetazoa" id="XP_014262542.1"/>
    </source>
</evidence>
<dbReference type="PANTHER" id="PTHR23101:SF25">
    <property type="entry name" value="GTPASE-ACTIVATING PROTEIN AND VPS9 DOMAIN-CONTAINING PROTEIN 1"/>
    <property type="match status" value="1"/>
</dbReference>
<dbReference type="InterPro" id="IPR037191">
    <property type="entry name" value="VPS9_dom_sf"/>
</dbReference>
<dbReference type="OrthoDB" id="10264848at2759"/>